<dbReference type="Proteomes" id="UP000828941">
    <property type="component" value="Chromosome 4"/>
</dbReference>
<dbReference type="EMBL" id="CM039429">
    <property type="protein sequence ID" value="KAI4347127.1"/>
    <property type="molecule type" value="Genomic_DNA"/>
</dbReference>
<evidence type="ECO:0000313" key="2">
    <source>
        <dbReference type="Proteomes" id="UP000828941"/>
    </source>
</evidence>
<sequence>MLLRTSISGTKKFFKRTLENLKSFFSGVNYERLPKAKTCTESKFSSSVAATSVMGMNRNQPSFNELEKFYAEFSSQWDSTEKDKARSRSKKNTVSLSSPRKEEEKEVSIKFSPLQKKNDHKEEAEESGKQKKKSSITLQRVMQKDSTLREERNGVLEQKLRKLEMLDMGNVDYLLDIQEVLHYYSRLTCPAYLEIVEKFFMEVCSEFLGSARPVTATPPSVNCKLKLRSTRS</sequence>
<evidence type="ECO:0000313" key="1">
    <source>
        <dbReference type="EMBL" id="KAI4347127.1"/>
    </source>
</evidence>
<keyword evidence="2" id="KW-1185">Reference proteome</keyword>
<gene>
    <name evidence="1" type="ORF">L6164_007970</name>
</gene>
<name>A0ACB9PE82_BAUVA</name>
<organism evidence="1 2">
    <name type="scientific">Bauhinia variegata</name>
    <name type="common">Purple orchid tree</name>
    <name type="synonym">Phanera variegata</name>
    <dbReference type="NCBI Taxonomy" id="167791"/>
    <lineage>
        <taxon>Eukaryota</taxon>
        <taxon>Viridiplantae</taxon>
        <taxon>Streptophyta</taxon>
        <taxon>Embryophyta</taxon>
        <taxon>Tracheophyta</taxon>
        <taxon>Spermatophyta</taxon>
        <taxon>Magnoliopsida</taxon>
        <taxon>eudicotyledons</taxon>
        <taxon>Gunneridae</taxon>
        <taxon>Pentapetalae</taxon>
        <taxon>rosids</taxon>
        <taxon>fabids</taxon>
        <taxon>Fabales</taxon>
        <taxon>Fabaceae</taxon>
        <taxon>Cercidoideae</taxon>
        <taxon>Cercideae</taxon>
        <taxon>Bauhiniinae</taxon>
        <taxon>Bauhinia</taxon>
    </lineage>
</organism>
<proteinExistence type="predicted"/>
<reference evidence="1 2" key="1">
    <citation type="journal article" date="2022" name="DNA Res.">
        <title>Chromosomal-level genome assembly of the orchid tree Bauhinia variegata (Leguminosae; Cercidoideae) supports the allotetraploid origin hypothesis of Bauhinia.</title>
        <authorList>
            <person name="Zhong Y."/>
            <person name="Chen Y."/>
            <person name="Zheng D."/>
            <person name="Pang J."/>
            <person name="Liu Y."/>
            <person name="Luo S."/>
            <person name="Meng S."/>
            <person name="Qian L."/>
            <person name="Wei D."/>
            <person name="Dai S."/>
            <person name="Zhou R."/>
        </authorList>
    </citation>
    <scope>NUCLEOTIDE SEQUENCE [LARGE SCALE GENOMIC DNA]</scope>
    <source>
        <strain evidence="1">BV-YZ2020</strain>
    </source>
</reference>
<protein>
    <submittedName>
        <fullName evidence="1">Uncharacterized protein</fullName>
    </submittedName>
</protein>
<accession>A0ACB9PE82</accession>
<comment type="caution">
    <text evidence="1">The sequence shown here is derived from an EMBL/GenBank/DDBJ whole genome shotgun (WGS) entry which is preliminary data.</text>
</comment>